<protein>
    <submittedName>
        <fullName evidence="4">Ppx/GppA family phosphatase</fullName>
    </submittedName>
</protein>
<sequence>MPERQVFAAVDLGSNSFHMLVARAEHNELRVIDRIKEMVRLGGGLDEQGNLDRATREAAVLCLARFGQRLAGIPAANMRAVGTQTFRRLRHPAGFLVVAETALGCPIDIVSGREEARLVYTGVSQGMPAAAARRLVIDIGGGSTELVAGEAVDPELAESLAFGCVATTREAFPDGRITPGRWRRAKRRIMGALRPYTARFRAYGWDQAVGSSGTMRAVDSMIRKRHPDRPAGFCRDDLIELRSCLFSAGHIDRISLAGLSERRRPVIAGGLVILDALMKALSIERLQTSDFALREGLLYDLMGRLGQQDPRDKTINAMAVRYECDQDQADRVCDWTRAAFEQVGPDWELTEEHRDLLMWAARLHEIGLAIAHEHYPAHSAYIVEHADMPGFGRHEQALMATLVGQQRERPDLERIQRLPPRLHQSSTRMLALLRLAVLMSRAHSDADFCDFALKVDKKRRLNLSLPPAWLESHPLTAQDLTEEAEHLQALGFSLRLGVLQTAIQE</sequence>
<dbReference type="CDD" id="cd24053">
    <property type="entry name" value="ASKHA_NBD_EcPPX-GppA-like"/>
    <property type="match status" value="1"/>
</dbReference>
<dbReference type="AlphaFoldDB" id="A0A845UZB3"/>
<evidence type="ECO:0000313" key="5">
    <source>
        <dbReference type="Proteomes" id="UP000484885"/>
    </source>
</evidence>
<gene>
    <name evidence="4" type="ORF">G3I74_13405</name>
</gene>
<dbReference type="PANTHER" id="PTHR30005:SF14">
    <property type="entry name" value="EXOPOLYPHOSPHATASE"/>
    <property type="match status" value="1"/>
</dbReference>
<comment type="caution">
    <text evidence="4">The sequence shown here is derived from an EMBL/GenBank/DDBJ whole genome shotgun (WGS) entry which is preliminary data.</text>
</comment>
<accession>A0A845UZB3</accession>
<proteinExistence type="predicted"/>
<dbReference type="Pfam" id="PF21447">
    <property type="entry name" value="Ppx-GppA_III"/>
    <property type="match status" value="1"/>
</dbReference>
<dbReference type="EMBL" id="JAAGSC010000043">
    <property type="protein sequence ID" value="NDY96727.1"/>
    <property type="molecule type" value="Genomic_DNA"/>
</dbReference>
<dbReference type="InterPro" id="IPR003695">
    <property type="entry name" value="Ppx_GppA_N"/>
</dbReference>
<dbReference type="Gene3D" id="3.30.420.40">
    <property type="match status" value="1"/>
</dbReference>
<dbReference type="GO" id="GO:0006798">
    <property type="term" value="P:polyphosphate catabolic process"/>
    <property type="evidence" value="ECO:0007669"/>
    <property type="project" value="TreeGrafter"/>
</dbReference>
<dbReference type="Pfam" id="PF02541">
    <property type="entry name" value="Ppx-GppA"/>
    <property type="match status" value="1"/>
</dbReference>
<dbReference type="InterPro" id="IPR048950">
    <property type="entry name" value="Ppx_GppA_C"/>
</dbReference>
<feature type="domain" description="Ppx/GppA phosphatase C-terminal" evidence="3">
    <location>
        <begin position="311"/>
        <end position="483"/>
    </location>
</feature>
<reference evidence="4 5" key="1">
    <citation type="submission" date="2020-02" db="EMBL/GenBank/DDBJ databases">
        <authorList>
            <person name="Zhang X.-Y."/>
        </authorList>
    </citation>
    <scope>NUCLEOTIDE SEQUENCE [LARGE SCALE GENOMIC DNA]</scope>
    <source>
        <strain evidence="4 5">C33</strain>
    </source>
</reference>
<dbReference type="SUPFAM" id="SSF109604">
    <property type="entry name" value="HD-domain/PDEase-like"/>
    <property type="match status" value="1"/>
</dbReference>
<dbReference type="FunFam" id="3.30.420.40:FF:000023">
    <property type="entry name" value="Guanosine-5'-triphosphate,3'-diphosphate pyrophosphatase"/>
    <property type="match status" value="1"/>
</dbReference>
<dbReference type="Proteomes" id="UP000484885">
    <property type="component" value="Unassembled WGS sequence"/>
</dbReference>
<dbReference type="InterPro" id="IPR050273">
    <property type="entry name" value="GppA/Ppx_hydrolase"/>
</dbReference>
<dbReference type="InterPro" id="IPR030673">
    <property type="entry name" value="PyroPPase_GppA_Ppx"/>
</dbReference>
<dbReference type="PANTHER" id="PTHR30005">
    <property type="entry name" value="EXOPOLYPHOSPHATASE"/>
    <property type="match status" value="1"/>
</dbReference>
<evidence type="ECO:0000313" key="4">
    <source>
        <dbReference type="EMBL" id="NDY96727.1"/>
    </source>
</evidence>
<evidence type="ECO:0000256" key="1">
    <source>
        <dbReference type="ARBA" id="ARBA00022801"/>
    </source>
</evidence>
<organism evidence="4 5">
    <name type="scientific">Wenzhouxiangella limi</name>
    <dbReference type="NCBI Taxonomy" id="2707351"/>
    <lineage>
        <taxon>Bacteria</taxon>
        <taxon>Pseudomonadati</taxon>
        <taxon>Pseudomonadota</taxon>
        <taxon>Gammaproteobacteria</taxon>
        <taxon>Chromatiales</taxon>
        <taxon>Wenzhouxiangellaceae</taxon>
        <taxon>Wenzhouxiangella</taxon>
    </lineage>
</organism>
<dbReference type="Gene3D" id="1.10.3210.10">
    <property type="entry name" value="Hypothetical protein af1432"/>
    <property type="match status" value="1"/>
</dbReference>
<feature type="domain" description="Ppx/GppA phosphatase N-terminal" evidence="2">
    <location>
        <begin position="21"/>
        <end position="303"/>
    </location>
</feature>
<dbReference type="RefSeq" id="WP_164212104.1">
    <property type="nucleotide sequence ID" value="NZ_JAAGSC010000043.1"/>
</dbReference>
<evidence type="ECO:0000259" key="2">
    <source>
        <dbReference type="Pfam" id="PF02541"/>
    </source>
</evidence>
<keyword evidence="5" id="KW-1185">Reference proteome</keyword>
<dbReference type="Gene3D" id="3.30.420.150">
    <property type="entry name" value="Exopolyphosphatase. Domain 2"/>
    <property type="match status" value="1"/>
</dbReference>
<dbReference type="InterPro" id="IPR043129">
    <property type="entry name" value="ATPase_NBD"/>
</dbReference>
<dbReference type="PIRSF" id="PIRSF001267">
    <property type="entry name" value="Pyrophosphatase_GppA_Ppx"/>
    <property type="match status" value="1"/>
</dbReference>
<dbReference type="SUPFAM" id="SSF53067">
    <property type="entry name" value="Actin-like ATPase domain"/>
    <property type="match status" value="2"/>
</dbReference>
<evidence type="ECO:0000259" key="3">
    <source>
        <dbReference type="Pfam" id="PF21447"/>
    </source>
</evidence>
<dbReference type="GO" id="GO:0004309">
    <property type="term" value="F:exopolyphosphatase activity"/>
    <property type="evidence" value="ECO:0007669"/>
    <property type="project" value="TreeGrafter"/>
</dbReference>
<name>A0A845UZB3_9GAMM</name>
<keyword evidence="1" id="KW-0378">Hydrolase</keyword>